<sequence>MKNKFIPMLQNEKHILAGRSLFLPASLLLLCLSGGFKWGFFAHKKINRTAVFTLPAEMLRFYKSNLDYLTEHAVSADKRRYIIEEEAARHYFDTEHYGEAFLKKKMPGWEEMEQKFPSGSFRENGILPWHILRMTARLTRAFRERDSVRILRYSADLGHYLADAHVPLHTTMNYNGQLTGQTGIHGFWESRIPELFSDNYDYFTGKAVYISDLPAKTWNIIRESYRAVDSVLAIEKTLSEKFPSDRKYTVYLKNNRPVKNYSRDYSAAYEEGLQGMIERRMIQAVLEVGSFWYTAWVNAGQPNLGRLEYRPLTVAEQSLLEKENRDQEGRQMLGRKE</sequence>
<organism evidence="1 2">
    <name type="scientific">Anseongella ginsenosidimutans</name>
    <dbReference type="NCBI Taxonomy" id="496056"/>
    <lineage>
        <taxon>Bacteria</taxon>
        <taxon>Pseudomonadati</taxon>
        <taxon>Bacteroidota</taxon>
        <taxon>Sphingobacteriia</taxon>
        <taxon>Sphingobacteriales</taxon>
        <taxon>Sphingobacteriaceae</taxon>
        <taxon>Anseongella</taxon>
    </lineage>
</organism>
<dbReference type="AlphaFoldDB" id="A0A4V2UTN3"/>
<reference evidence="1 2" key="1">
    <citation type="submission" date="2019-03" db="EMBL/GenBank/DDBJ databases">
        <title>Genomic Encyclopedia of Type Strains, Phase IV (KMG-IV): sequencing the most valuable type-strain genomes for metagenomic binning, comparative biology and taxonomic classification.</title>
        <authorList>
            <person name="Goeker M."/>
        </authorList>
    </citation>
    <scope>NUCLEOTIDE SEQUENCE [LARGE SCALE GENOMIC DNA]</scope>
    <source>
        <strain evidence="1 2">DSM 21100</strain>
    </source>
</reference>
<gene>
    <name evidence="1" type="ORF">EDD80_106183</name>
</gene>
<evidence type="ECO:0000313" key="1">
    <source>
        <dbReference type="EMBL" id="TCS86872.1"/>
    </source>
</evidence>
<proteinExistence type="predicted"/>
<dbReference type="Proteomes" id="UP000295807">
    <property type="component" value="Unassembled WGS sequence"/>
</dbReference>
<dbReference type="InterPro" id="IPR008947">
    <property type="entry name" value="PLipase_C/P1_nuclease_dom_sf"/>
</dbReference>
<dbReference type="EMBL" id="SMAD01000006">
    <property type="protein sequence ID" value="TCS86872.1"/>
    <property type="molecule type" value="Genomic_DNA"/>
</dbReference>
<dbReference type="CDD" id="cd10981">
    <property type="entry name" value="ZnPC_S1P1"/>
    <property type="match status" value="1"/>
</dbReference>
<dbReference type="GO" id="GO:0016788">
    <property type="term" value="F:hydrolase activity, acting on ester bonds"/>
    <property type="evidence" value="ECO:0007669"/>
    <property type="project" value="InterPro"/>
</dbReference>
<evidence type="ECO:0000313" key="2">
    <source>
        <dbReference type="Proteomes" id="UP000295807"/>
    </source>
</evidence>
<name>A0A4V2UTN3_9SPHI</name>
<accession>A0A4V2UTN3</accession>
<protein>
    <submittedName>
        <fullName evidence="1">Zinc dependent phospholipase C</fullName>
    </submittedName>
</protein>
<dbReference type="SUPFAM" id="SSF48537">
    <property type="entry name" value="Phospholipase C/P1 nuclease"/>
    <property type="match status" value="1"/>
</dbReference>
<keyword evidence="2" id="KW-1185">Reference proteome</keyword>
<dbReference type="Gene3D" id="1.10.575.10">
    <property type="entry name" value="P1 Nuclease"/>
    <property type="match status" value="1"/>
</dbReference>
<comment type="caution">
    <text evidence="1">The sequence shown here is derived from an EMBL/GenBank/DDBJ whole genome shotgun (WGS) entry which is preliminary data.</text>
</comment>